<dbReference type="Proteomes" id="UP000738349">
    <property type="component" value="Unassembled WGS sequence"/>
</dbReference>
<comment type="similarity">
    <text evidence="5">Belongs to the SAT4 family.</text>
</comment>
<dbReference type="Pfam" id="PF20684">
    <property type="entry name" value="Fung_rhodopsin"/>
    <property type="match status" value="1"/>
</dbReference>
<keyword evidence="9" id="KW-1185">Reference proteome</keyword>
<organism evidence="8 9">
    <name type="scientific">Dactylonectria macrodidyma</name>
    <dbReference type="NCBI Taxonomy" id="307937"/>
    <lineage>
        <taxon>Eukaryota</taxon>
        <taxon>Fungi</taxon>
        <taxon>Dikarya</taxon>
        <taxon>Ascomycota</taxon>
        <taxon>Pezizomycotina</taxon>
        <taxon>Sordariomycetes</taxon>
        <taxon>Hypocreomycetidae</taxon>
        <taxon>Hypocreales</taxon>
        <taxon>Nectriaceae</taxon>
        <taxon>Dactylonectria</taxon>
    </lineage>
</organism>
<keyword evidence="4 6" id="KW-0472">Membrane</keyword>
<gene>
    <name evidence="8" type="ORF">EDB81DRAFT_650699</name>
</gene>
<feature type="transmembrane region" description="Helical" evidence="6">
    <location>
        <begin position="203"/>
        <end position="223"/>
    </location>
</feature>
<evidence type="ECO:0000313" key="9">
    <source>
        <dbReference type="Proteomes" id="UP000738349"/>
    </source>
</evidence>
<feature type="transmembrane region" description="Helical" evidence="6">
    <location>
        <begin position="88"/>
        <end position="115"/>
    </location>
</feature>
<keyword evidence="3 6" id="KW-1133">Transmembrane helix</keyword>
<feature type="transmembrane region" description="Helical" evidence="6">
    <location>
        <begin position="130"/>
        <end position="152"/>
    </location>
</feature>
<dbReference type="InterPro" id="IPR052337">
    <property type="entry name" value="SAT4-like"/>
</dbReference>
<dbReference type="GO" id="GO:0016020">
    <property type="term" value="C:membrane"/>
    <property type="evidence" value="ECO:0007669"/>
    <property type="project" value="UniProtKB-SubCell"/>
</dbReference>
<comment type="caution">
    <text evidence="8">The sequence shown here is derived from an EMBL/GenBank/DDBJ whole genome shotgun (WGS) entry which is preliminary data.</text>
</comment>
<evidence type="ECO:0000256" key="5">
    <source>
        <dbReference type="ARBA" id="ARBA00038359"/>
    </source>
</evidence>
<evidence type="ECO:0000259" key="7">
    <source>
        <dbReference type="Pfam" id="PF20684"/>
    </source>
</evidence>
<dbReference type="PANTHER" id="PTHR33048">
    <property type="entry name" value="PTH11-LIKE INTEGRAL MEMBRANE PROTEIN (AFU_ORTHOLOGUE AFUA_5G11245)"/>
    <property type="match status" value="1"/>
</dbReference>
<comment type="subcellular location">
    <subcellularLocation>
        <location evidence="1">Membrane</location>
        <topology evidence="1">Multi-pass membrane protein</topology>
    </subcellularLocation>
</comment>
<keyword evidence="2 6" id="KW-0812">Transmembrane</keyword>
<sequence length="343" mass="37811">MKPAGSRSTLVLSVCITCVTVSTLVVSLRLYTRLVLLKTPGLDDLTIVIVQALYIVILTYSLAMNILKCSFLLHYRRIFPGVTIRRVCLFFLIFVILWAIVHDIILGLACVPLSFINPSMADKCLDTVPAWYSVTIVHIITDFIIFLIPLPVILSLNLRLKQKILLATIFSLGFFTCTISVIRAPTLRDAAVTEDLPWGNTDAAWWTVLELTCGILCASLPTLRPLLAKVVPGLSTKRSSNDHELYATGRRATTTGFMPARHSASGGSTEALGVITSADFDAGDDRLFIDRPDPIARVYTCISGCTKTGEECLKTGFKESGRSNQKGILLRTELTHCHEDRFC</sequence>
<evidence type="ECO:0000256" key="3">
    <source>
        <dbReference type="ARBA" id="ARBA00022989"/>
    </source>
</evidence>
<dbReference type="InterPro" id="IPR049326">
    <property type="entry name" value="Rhodopsin_dom_fungi"/>
</dbReference>
<feature type="transmembrane region" description="Helical" evidence="6">
    <location>
        <begin position="47"/>
        <end position="67"/>
    </location>
</feature>
<proteinExistence type="inferred from homology"/>
<dbReference type="AlphaFoldDB" id="A0A9P9J7F0"/>
<dbReference type="OrthoDB" id="3648173at2759"/>
<dbReference type="EMBL" id="JAGMUV010000008">
    <property type="protein sequence ID" value="KAH7146074.1"/>
    <property type="molecule type" value="Genomic_DNA"/>
</dbReference>
<evidence type="ECO:0000256" key="2">
    <source>
        <dbReference type="ARBA" id="ARBA00022692"/>
    </source>
</evidence>
<dbReference type="PANTHER" id="PTHR33048:SF47">
    <property type="entry name" value="INTEGRAL MEMBRANE PROTEIN-RELATED"/>
    <property type="match status" value="1"/>
</dbReference>
<accession>A0A9P9J7F0</accession>
<evidence type="ECO:0000256" key="6">
    <source>
        <dbReference type="SAM" id="Phobius"/>
    </source>
</evidence>
<evidence type="ECO:0000256" key="1">
    <source>
        <dbReference type="ARBA" id="ARBA00004141"/>
    </source>
</evidence>
<feature type="domain" description="Rhodopsin" evidence="7">
    <location>
        <begin position="52"/>
        <end position="228"/>
    </location>
</feature>
<feature type="transmembrane region" description="Helical" evidence="6">
    <location>
        <begin position="164"/>
        <end position="183"/>
    </location>
</feature>
<protein>
    <recommendedName>
        <fullName evidence="7">Rhodopsin domain-containing protein</fullName>
    </recommendedName>
</protein>
<evidence type="ECO:0000256" key="4">
    <source>
        <dbReference type="ARBA" id="ARBA00023136"/>
    </source>
</evidence>
<name>A0A9P9J7F0_9HYPO</name>
<reference evidence="8" key="1">
    <citation type="journal article" date="2021" name="Nat. Commun.">
        <title>Genetic determinants of endophytism in the Arabidopsis root mycobiome.</title>
        <authorList>
            <person name="Mesny F."/>
            <person name="Miyauchi S."/>
            <person name="Thiergart T."/>
            <person name="Pickel B."/>
            <person name="Atanasova L."/>
            <person name="Karlsson M."/>
            <person name="Huettel B."/>
            <person name="Barry K.W."/>
            <person name="Haridas S."/>
            <person name="Chen C."/>
            <person name="Bauer D."/>
            <person name="Andreopoulos W."/>
            <person name="Pangilinan J."/>
            <person name="LaButti K."/>
            <person name="Riley R."/>
            <person name="Lipzen A."/>
            <person name="Clum A."/>
            <person name="Drula E."/>
            <person name="Henrissat B."/>
            <person name="Kohler A."/>
            <person name="Grigoriev I.V."/>
            <person name="Martin F.M."/>
            <person name="Hacquard S."/>
        </authorList>
    </citation>
    <scope>NUCLEOTIDE SEQUENCE</scope>
    <source>
        <strain evidence="8">MPI-CAGE-AT-0147</strain>
    </source>
</reference>
<evidence type="ECO:0000313" key="8">
    <source>
        <dbReference type="EMBL" id="KAH7146074.1"/>
    </source>
</evidence>